<name>A0A7D5YE82_9ACTN</name>
<dbReference type="AlphaFoldDB" id="A0A7D5YE82"/>
<dbReference type="GO" id="GO:0016787">
    <property type="term" value="F:hydrolase activity"/>
    <property type="evidence" value="ECO:0007669"/>
    <property type="project" value="UniProtKB-KW"/>
</dbReference>
<accession>A0A7D5YE82</accession>
<sequence>MASPLILVPGLLGTADLHYGPCLPLWADRSVTAVELPGHGADDPVPEKLSHTAVERVVAAAALGSEPSLLVGVSYLGSAVALRAAAELGDRIRGVVVSGYSFTAQDATLRRWLSGFIRLAERSPDTGRHFEKLHGPQWPHLLTLTLEELSSGRLRLPDRDHLGHLDVPVLLANGALLEAERIAVQPVAAAADVAVLPAAGHLVPKDSPRLFATLVDDFDARITTRRTTFHERRAAQHDGES</sequence>
<evidence type="ECO:0000313" key="2">
    <source>
        <dbReference type="EMBL" id="QLJ99537.1"/>
    </source>
</evidence>
<reference evidence="2" key="1">
    <citation type="submission" date="2020-08" db="EMBL/GenBank/DDBJ databases">
        <title>A bifunctional nitrone conjugated secondary metabolite targeting the ribosome.</title>
        <authorList>
            <person name="Limbrick E.M."/>
            <person name="Graf M."/>
            <person name="Derewacz D.K."/>
            <person name="Nguyen F."/>
            <person name="Spraggins J.M."/>
            <person name="Wieland M."/>
            <person name="Ynigez-Gutierrez A.E."/>
            <person name="Reisman B.J."/>
            <person name="Zinshteyn B."/>
            <person name="McCulloch K."/>
            <person name="Iverson T.M."/>
            <person name="Green R."/>
            <person name="Wilson D.N."/>
            <person name="Bachmann B.O."/>
        </authorList>
    </citation>
    <scope>NUCLEOTIDE SEQUENCE</scope>
    <source>
        <strain evidence="2">Africana</strain>
    </source>
</reference>
<keyword evidence="2" id="KW-0378">Hydrolase</keyword>
<dbReference type="EMBL" id="CP058905">
    <property type="protein sequence ID" value="QLJ99537.1"/>
    <property type="molecule type" value="Genomic_DNA"/>
</dbReference>
<dbReference type="Gene3D" id="3.40.50.1820">
    <property type="entry name" value="alpha/beta hydrolase"/>
    <property type="match status" value="1"/>
</dbReference>
<dbReference type="Pfam" id="PF12697">
    <property type="entry name" value="Abhydrolase_6"/>
    <property type="match status" value="1"/>
</dbReference>
<dbReference type="InterPro" id="IPR000073">
    <property type="entry name" value="AB_hydrolase_1"/>
</dbReference>
<organism evidence="2">
    <name type="scientific">Micromonospora carbonacea</name>
    <dbReference type="NCBI Taxonomy" id="47853"/>
    <lineage>
        <taxon>Bacteria</taxon>
        <taxon>Bacillati</taxon>
        <taxon>Actinomycetota</taxon>
        <taxon>Actinomycetes</taxon>
        <taxon>Micromonosporales</taxon>
        <taxon>Micromonosporaceae</taxon>
        <taxon>Micromonospora</taxon>
    </lineage>
</organism>
<protein>
    <submittedName>
        <fullName evidence="2">Alpha/beta hydrolase</fullName>
    </submittedName>
</protein>
<feature type="domain" description="AB hydrolase-1" evidence="1">
    <location>
        <begin position="5"/>
        <end position="212"/>
    </location>
</feature>
<proteinExistence type="predicted"/>
<dbReference type="InterPro" id="IPR029058">
    <property type="entry name" value="AB_hydrolase_fold"/>
</dbReference>
<evidence type="ECO:0000259" key="1">
    <source>
        <dbReference type="Pfam" id="PF12697"/>
    </source>
</evidence>
<dbReference type="SUPFAM" id="SSF53474">
    <property type="entry name" value="alpha/beta-Hydrolases"/>
    <property type="match status" value="1"/>
</dbReference>
<gene>
    <name evidence="2" type="ORF">HZU44_05280</name>
</gene>